<dbReference type="Pfam" id="PF08028">
    <property type="entry name" value="Acyl-CoA_dh_2"/>
    <property type="match status" value="1"/>
</dbReference>
<dbReference type="Proteomes" id="UP001300745">
    <property type="component" value="Unassembled WGS sequence"/>
</dbReference>
<comment type="caution">
    <text evidence="4">The sequence shown here is derived from an EMBL/GenBank/DDBJ whole genome shotgun (WGS) entry which is preliminary data.</text>
</comment>
<dbReference type="InterPro" id="IPR013786">
    <property type="entry name" value="AcylCoA_DH/ox_N"/>
</dbReference>
<evidence type="ECO:0000256" key="1">
    <source>
        <dbReference type="ARBA" id="ARBA00023002"/>
    </source>
</evidence>
<dbReference type="SUPFAM" id="SSF47203">
    <property type="entry name" value="Acyl-CoA dehydrogenase C-terminal domain-like"/>
    <property type="match status" value="1"/>
</dbReference>
<dbReference type="EMBL" id="JAPJDO010000053">
    <property type="protein sequence ID" value="MCX2940990.1"/>
    <property type="molecule type" value="Genomic_DNA"/>
</dbReference>
<dbReference type="InterPro" id="IPR009100">
    <property type="entry name" value="AcylCoA_DH/oxidase_NM_dom_sf"/>
</dbReference>
<dbReference type="Gene3D" id="1.10.540.10">
    <property type="entry name" value="Acyl-CoA dehydrogenase/oxidase, N-terminal domain"/>
    <property type="match status" value="1"/>
</dbReference>
<evidence type="ECO:0000259" key="3">
    <source>
        <dbReference type="Pfam" id="PF08028"/>
    </source>
</evidence>
<dbReference type="InterPro" id="IPR046373">
    <property type="entry name" value="Acyl-CoA_Oxase/DH_mid-dom_sf"/>
</dbReference>
<dbReference type="InterPro" id="IPR013107">
    <property type="entry name" value="Acyl-CoA_DH_C"/>
</dbReference>
<gene>
    <name evidence="4" type="ORF">ORI27_30310</name>
</gene>
<accession>A0ABT3SQ32</accession>
<proteinExistence type="predicted"/>
<dbReference type="InterPro" id="IPR037069">
    <property type="entry name" value="AcylCoA_DH/ox_N_sf"/>
</dbReference>
<dbReference type="RefSeq" id="WP_266000863.1">
    <property type="nucleotide sequence ID" value="NZ_JAPJDN010000053.1"/>
</dbReference>
<organism evidence="4 5">
    <name type="scientific">Mycobacterium pinniadriaticum</name>
    <dbReference type="NCBI Taxonomy" id="2994102"/>
    <lineage>
        <taxon>Bacteria</taxon>
        <taxon>Bacillati</taxon>
        <taxon>Actinomycetota</taxon>
        <taxon>Actinomycetes</taxon>
        <taxon>Mycobacteriales</taxon>
        <taxon>Mycobacteriaceae</taxon>
        <taxon>Mycobacterium</taxon>
    </lineage>
</organism>
<evidence type="ECO:0000313" key="5">
    <source>
        <dbReference type="Proteomes" id="UP001300745"/>
    </source>
</evidence>
<dbReference type="PIRSF" id="PIRSF016578">
    <property type="entry name" value="HsaA"/>
    <property type="match status" value="1"/>
</dbReference>
<sequence>MTVVDRISSSDSSAPRTPLAEVARGFVPRVRDLARQMELDRKLDDDLVEDMEAAGLFSVIVPKRWGGAGLGPHELNEVIETIAQGDISTAWVTGFYNFHNWFLCRFPLEIQEELYAGRSSVRCAAILSFPGTAARVEGKLRVNGRWGYATGMLHASHALVPVGIEDALYWVIVPREQLEIIDDWDVAAMAATESVTIVAKDAVIPETWAMPFAKMMSATDHEGTFHEEEVMRLPFSALKFAISSLYVGALDAAVEMTRERLNTASGFNSPPRIERPHARVRWVNAFQTARVMHLVRDAAAQEAIEIARRGTPQTLEEEASGGLHSGTILRMVRETLRELVDGNGSSGYRSDNHLRRMSADIAMLSTHAVHGEYDVMMDRYARWLLGMGVAPGDPGARMT</sequence>
<dbReference type="Pfam" id="PF02771">
    <property type="entry name" value="Acyl-CoA_dh_N"/>
    <property type="match status" value="1"/>
</dbReference>
<evidence type="ECO:0000313" key="4">
    <source>
        <dbReference type="EMBL" id="MCX2940990.1"/>
    </source>
</evidence>
<feature type="domain" description="Acyl-CoA dehydrogenase C-terminal" evidence="3">
    <location>
        <begin position="248"/>
        <end position="370"/>
    </location>
</feature>
<keyword evidence="5" id="KW-1185">Reference proteome</keyword>
<name>A0ABT3SQ32_9MYCO</name>
<dbReference type="Gene3D" id="1.20.140.10">
    <property type="entry name" value="Butyryl-CoA Dehydrogenase, subunit A, domain 3"/>
    <property type="match status" value="1"/>
</dbReference>
<dbReference type="Gene3D" id="2.40.110.10">
    <property type="entry name" value="Butyryl-CoA Dehydrogenase, subunit A, domain 2"/>
    <property type="match status" value="1"/>
</dbReference>
<feature type="domain" description="Acyl-CoA dehydrogenase/oxidase N-terminal" evidence="2">
    <location>
        <begin position="20"/>
        <end position="96"/>
    </location>
</feature>
<dbReference type="InterPro" id="IPR036250">
    <property type="entry name" value="AcylCo_DH-like_C"/>
</dbReference>
<dbReference type="SUPFAM" id="SSF56645">
    <property type="entry name" value="Acyl-CoA dehydrogenase NM domain-like"/>
    <property type="match status" value="1"/>
</dbReference>
<keyword evidence="1" id="KW-0560">Oxidoreductase</keyword>
<reference evidence="4 5" key="1">
    <citation type="submission" date="2022-11" db="EMBL/GenBank/DDBJ databases">
        <title>Mycobacterium sp. nov.</title>
        <authorList>
            <person name="Papic B."/>
            <person name="Spicic S."/>
            <person name="Duvnjak S."/>
        </authorList>
    </citation>
    <scope>NUCLEOTIDE SEQUENCE [LARGE SCALE GENOMIC DNA]</scope>
    <source>
        <strain evidence="4 5">CVI_P4</strain>
    </source>
</reference>
<protein>
    <submittedName>
        <fullName evidence="4">Acyl-CoA dehydrogenase family protein</fullName>
    </submittedName>
</protein>
<evidence type="ECO:0000259" key="2">
    <source>
        <dbReference type="Pfam" id="PF02771"/>
    </source>
</evidence>